<evidence type="ECO:0000256" key="4">
    <source>
        <dbReference type="ARBA" id="ARBA00023136"/>
    </source>
</evidence>
<dbReference type="OrthoDB" id="9810303at2"/>
<dbReference type="GO" id="GO:0016020">
    <property type="term" value="C:membrane"/>
    <property type="evidence" value="ECO:0007669"/>
    <property type="project" value="UniProtKB-SubCell"/>
</dbReference>
<evidence type="ECO:0000259" key="6">
    <source>
        <dbReference type="Pfam" id="PF00535"/>
    </source>
</evidence>
<evidence type="ECO:0000259" key="7">
    <source>
        <dbReference type="Pfam" id="PF04138"/>
    </source>
</evidence>
<dbReference type="GO" id="GO:0016740">
    <property type="term" value="F:transferase activity"/>
    <property type="evidence" value="ECO:0007669"/>
    <property type="project" value="UniProtKB-KW"/>
</dbReference>
<accession>A0A1G9NDQ0</accession>
<gene>
    <name evidence="8" type="ORF">SAMN05216400_1760</name>
</gene>
<dbReference type="AlphaFoldDB" id="A0A1G9NDQ0"/>
<protein>
    <submittedName>
        <fullName evidence="8">Glycosyltransferase involved in cell wall bisynthesis</fullName>
    </submittedName>
</protein>
<dbReference type="InterPro" id="IPR007267">
    <property type="entry name" value="GtrA_DPMS_TM"/>
</dbReference>
<sequence>MMYQDVVIVIPAFEPDQRMLELLRDIRVRENKPFEIVLIDDGSGPDYKALFEEAEEKYACHLLTHSENKGKGRALKTAISYILEKLPQAKGIVTIDSDGQHTYEDTLKCLDEFLRYPDSLVLGVRKFENSVPLRSRFGNVLTRDVLGAFTGMKVSDTQTGLRVLPASWLKEMLDVEGERYEFEMNMLLKAKEDAIPIREVGIATIYLDENQSSHFDVVRDSLRIYKVFFKYIFSSLFSFLVDIVAFTILISLFNGLSFSAVTLASVLARAISSVVNYFLNHKVVFKKGKASSAVKYFTLVVVQIMVSSFLVTIVGNALTAVPISIVKIVVDGMLFFVSYFVQKHLVFNGGENEES</sequence>
<keyword evidence="8" id="KW-0808">Transferase</keyword>
<dbReference type="Pfam" id="PF00535">
    <property type="entry name" value="Glycos_transf_2"/>
    <property type="match status" value="1"/>
</dbReference>
<dbReference type="EMBL" id="FNGX01000006">
    <property type="protein sequence ID" value="SDL84582.1"/>
    <property type="molecule type" value="Genomic_DNA"/>
</dbReference>
<keyword evidence="4 5" id="KW-0472">Membrane</keyword>
<feature type="transmembrane region" description="Helical" evidence="5">
    <location>
        <begin position="296"/>
        <end position="314"/>
    </location>
</feature>
<evidence type="ECO:0000256" key="1">
    <source>
        <dbReference type="ARBA" id="ARBA00004141"/>
    </source>
</evidence>
<dbReference type="GO" id="GO:0000271">
    <property type="term" value="P:polysaccharide biosynthetic process"/>
    <property type="evidence" value="ECO:0007669"/>
    <property type="project" value="InterPro"/>
</dbReference>
<dbReference type="Gene3D" id="3.90.550.10">
    <property type="entry name" value="Spore Coat Polysaccharide Biosynthesis Protein SpsA, Chain A"/>
    <property type="match status" value="1"/>
</dbReference>
<dbReference type="SUPFAM" id="SSF53448">
    <property type="entry name" value="Nucleotide-diphospho-sugar transferases"/>
    <property type="match status" value="1"/>
</dbReference>
<evidence type="ECO:0000313" key="8">
    <source>
        <dbReference type="EMBL" id="SDL84582.1"/>
    </source>
</evidence>
<feature type="transmembrane region" description="Helical" evidence="5">
    <location>
        <begin position="228"/>
        <end position="250"/>
    </location>
</feature>
<feature type="domain" description="GtrA/DPMS transmembrane" evidence="7">
    <location>
        <begin position="230"/>
        <end position="347"/>
    </location>
</feature>
<evidence type="ECO:0000256" key="2">
    <source>
        <dbReference type="ARBA" id="ARBA00022692"/>
    </source>
</evidence>
<feature type="transmembrane region" description="Helical" evidence="5">
    <location>
        <begin position="320"/>
        <end position="341"/>
    </location>
</feature>
<dbReference type="PANTHER" id="PTHR10859:SF114">
    <property type="entry name" value="DOLICHOL-PHOSPHATE MANNOSYLTRANSFERASE"/>
    <property type="match status" value="1"/>
</dbReference>
<dbReference type="RefSeq" id="WP_074567234.1">
    <property type="nucleotide sequence ID" value="NZ_FNGX01000006.1"/>
</dbReference>
<comment type="subcellular location">
    <subcellularLocation>
        <location evidence="1">Membrane</location>
        <topology evidence="1">Multi-pass membrane protein</topology>
    </subcellularLocation>
</comment>
<feature type="transmembrane region" description="Helical" evidence="5">
    <location>
        <begin position="256"/>
        <end position="275"/>
    </location>
</feature>
<dbReference type="Proteomes" id="UP000183162">
    <property type="component" value="Unassembled WGS sequence"/>
</dbReference>
<keyword evidence="3 5" id="KW-1133">Transmembrane helix</keyword>
<dbReference type="InterPro" id="IPR001173">
    <property type="entry name" value="Glyco_trans_2-like"/>
</dbReference>
<dbReference type="PANTHER" id="PTHR10859">
    <property type="entry name" value="GLYCOSYL TRANSFERASE"/>
    <property type="match status" value="1"/>
</dbReference>
<evidence type="ECO:0000256" key="3">
    <source>
        <dbReference type="ARBA" id="ARBA00022989"/>
    </source>
</evidence>
<reference evidence="8 9" key="1">
    <citation type="submission" date="2016-10" db="EMBL/GenBank/DDBJ databases">
        <authorList>
            <person name="de Groot N.N."/>
        </authorList>
    </citation>
    <scope>NUCLEOTIDE SEQUENCE [LARGE SCALE GENOMIC DNA]</scope>
    <source>
        <strain evidence="8 9">Sb09</strain>
    </source>
</reference>
<evidence type="ECO:0000313" key="9">
    <source>
        <dbReference type="Proteomes" id="UP000183162"/>
    </source>
</evidence>
<dbReference type="InterPro" id="IPR029044">
    <property type="entry name" value="Nucleotide-diphossugar_trans"/>
</dbReference>
<feature type="domain" description="Glycosyltransferase 2-like" evidence="6">
    <location>
        <begin position="8"/>
        <end position="138"/>
    </location>
</feature>
<dbReference type="CDD" id="cd04179">
    <property type="entry name" value="DPM_DPG-synthase_like"/>
    <property type="match status" value="1"/>
</dbReference>
<dbReference type="Pfam" id="PF04138">
    <property type="entry name" value="GtrA_DPMS_TM"/>
    <property type="match status" value="1"/>
</dbReference>
<name>A0A1G9NDQ0_STREI</name>
<evidence type="ECO:0000256" key="5">
    <source>
        <dbReference type="SAM" id="Phobius"/>
    </source>
</evidence>
<proteinExistence type="predicted"/>
<keyword evidence="2 5" id="KW-0812">Transmembrane</keyword>
<dbReference type="GO" id="GO:0006487">
    <property type="term" value="P:protein N-linked glycosylation"/>
    <property type="evidence" value="ECO:0007669"/>
    <property type="project" value="TreeGrafter"/>
</dbReference>
<organism evidence="8 9">
    <name type="scientific">Streptococcus equinus</name>
    <name type="common">Streptococcus bovis</name>
    <dbReference type="NCBI Taxonomy" id="1335"/>
    <lineage>
        <taxon>Bacteria</taxon>
        <taxon>Bacillati</taxon>
        <taxon>Bacillota</taxon>
        <taxon>Bacilli</taxon>
        <taxon>Lactobacillales</taxon>
        <taxon>Streptococcaceae</taxon>
        <taxon>Streptococcus</taxon>
    </lineage>
</organism>